<dbReference type="SUPFAM" id="SSF51735">
    <property type="entry name" value="NAD(P)-binding Rossmann-fold domains"/>
    <property type="match status" value="1"/>
</dbReference>
<reference evidence="4 5" key="1">
    <citation type="journal article" date="2016" name="Mol. Biol. Evol.">
        <title>Comparative Genomics of Early-Diverging Mushroom-Forming Fungi Provides Insights into the Origins of Lignocellulose Decay Capabilities.</title>
        <authorList>
            <person name="Nagy L.G."/>
            <person name="Riley R."/>
            <person name="Tritt A."/>
            <person name="Adam C."/>
            <person name="Daum C."/>
            <person name="Floudas D."/>
            <person name="Sun H."/>
            <person name="Yadav J.S."/>
            <person name="Pangilinan J."/>
            <person name="Larsson K.H."/>
            <person name="Matsuura K."/>
            <person name="Barry K."/>
            <person name="Labutti K."/>
            <person name="Kuo R."/>
            <person name="Ohm R.A."/>
            <person name="Bhattacharya S.S."/>
            <person name="Shirouzu T."/>
            <person name="Yoshinaga Y."/>
            <person name="Martin F.M."/>
            <person name="Grigoriev I.V."/>
            <person name="Hibbett D.S."/>
        </authorList>
    </citation>
    <scope>NUCLEOTIDE SEQUENCE [LARGE SCALE GENOMIC DNA]</scope>
    <source>
        <strain evidence="4 5">93-53</strain>
    </source>
</reference>
<organism evidence="4 5">
    <name type="scientific">Laetiporus sulphureus 93-53</name>
    <dbReference type="NCBI Taxonomy" id="1314785"/>
    <lineage>
        <taxon>Eukaryota</taxon>
        <taxon>Fungi</taxon>
        <taxon>Dikarya</taxon>
        <taxon>Basidiomycota</taxon>
        <taxon>Agaricomycotina</taxon>
        <taxon>Agaricomycetes</taxon>
        <taxon>Polyporales</taxon>
        <taxon>Laetiporus</taxon>
    </lineage>
</organism>
<dbReference type="InParanoid" id="A0A165B7U5"/>
<evidence type="ECO:0000313" key="5">
    <source>
        <dbReference type="Proteomes" id="UP000076871"/>
    </source>
</evidence>
<name>A0A165B7U5_9APHY</name>
<dbReference type="EMBL" id="KV427686">
    <property type="protein sequence ID" value="KZT00444.1"/>
    <property type="molecule type" value="Genomic_DNA"/>
</dbReference>
<keyword evidence="3" id="KW-0812">Transmembrane</keyword>
<feature type="non-terminal residue" evidence="4">
    <location>
        <position position="280"/>
    </location>
</feature>
<evidence type="ECO:0000256" key="3">
    <source>
        <dbReference type="SAM" id="Phobius"/>
    </source>
</evidence>
<dbReference type="RefSeq" id="XP_040758184.1">
    <property type="nucleotide sequence ID" value="XM_040902925.1"/>
</dbReference>
<dbReference type="GO" id="GO:0016491">
    <property type="term" value="F:oxidoreductase activity"/>
    <property type="evidence" value="ECO:0007669"/>
    <property type="project" value="UniProtKB-KW"/>
</dbReference>
<keyword evidence="5" id="KW-1185">Reference proteome</keyword>
<keyword evidence="3" id="KW-1133">Transmembrane helix</keyword>
<evidence type="ECO:0000256" key="1">
    <source>
        <dbReference type="ARBA" id="ARBA00006484"/>
    </source>
</evidence>
<sequence>MDPTPNLPASALFSLAGQNVLITGASRSIGAASAITLAEAGTDLCLVERPTTAMKNTATRDAIAVLGRTVRVVECDLADLEDVKTVFARALDAMGWRDSRPRQLRASNGDPRPSSSPRLIGTMCVCLRISLPCSLLSFSSPLGCRNPIGFRAFVCVRICICISVCLFVICRRDVRASLSLVRPFCSACLGPQVHTCLLRNRTWFFSYSMRLVPNVHALLRFALDLTDRRIQRNLFYQRVSAWYQMPELSCVGHVYRSLTVERHSLGWLSAKADGKKDMRA</sequence>
<dbReference type="InterPro" id="IPR002347">
    <property type="entry name" value="SDR_fam"/>
</dbReference>
<keyword evidence="2" id="KW-0560">Oxidoreductase</keyword>
<keyword evidence="3" id="KW-0472">Membrane</keyword>
<protein>
    <recommendedName>
        <fullName evidence="6">NAD(P)-binding protein</fullName>
    </recommendedName>
</protein>
<dbReference type="Pfam" id="PF00106">
    <property type="entry name" value="adh_short"/>
    <property type="match status" value="1"/>
</dbReference>
<dbReference type="GeneID" id="63819956"/>
<dbReference type="Proteomes" id="UP000076871">
    <property type="component" value="Unassembled WGS sequence"/>
</dbReference>
<dbReference type="CDD" id="cd05233">
    <property type="entry name" value="SDR_c"/>
    <property type="match status" value="1"/>
</dbReference>
<evidence type="ECO:0008006" key="6">
    <source>
        <dbReference type="Google" id="ProtNLM"/>
    </source>
</evidence>
<dbReference type="AlphaFoldDB" id="A0A165B7U5"/>
<evidence type="ECO:0000313" key="4">
    <source>
        <dbReference type="EMBL" id="KZT00444.1"/>
    </source>
</evidence>
<dbReference type="Gene3D" id="3.40.50.720">
    <property type="entry name" value="NAD(P)-binding Rossmann-like Domain"/>
    <property type="match status" value="1"/>
</dbReference>
<accession>A0A165B7U5</accession>
<proteinExistence type="inferred from homology"/>
<feature type="transmembrane region" description="Helical" evidence="3">
    <location>
        <begin position="150"/>
        <end position="170"/>
    </location>
</feature>
<dbReference type="PANTHER" id="PTHR43669">
    <property type="entry name" value="5-KETO-D-GLUCONATE 5-REDUCTASE"/>
    <property type="match status" value="1"/>
</dbReference>
<dbReference type="InterPro" id="IPR036291">
    <property type="entry name" value="NAD(P)-bd_dom_sf"/>
</dbReference>
<evidence type="ECO:0000256" key="2">
    <source>
        <dbReference type="ARBA" id="ARBA00023002"/>
    </source>
</evidence>
<gene>
    <name evidence="4" type="ORF">LAESUDRAFT_555383</name>
</gene>
<comment type="similarity">
    <text evidence="1">Belongs to the short-chain dehydrogenases/reductases (SDR) family.</text>
</comment>
<dbReference type="PANTHER" id="PTHR43669:SF3">
    <property type="entry name" value="ALCOHOL DEHYDROGENASE, PUTATIVE (AFU_ORTHOLOGUE AFUA_3G03445)-RELATED"/>
    <property type="match status" value="1"/>
</dbReference>